<reference evidence="1 2" key="1">
    <citation type="submission" date="2019-07" db="EMBL/GenBank/DDBJ databases">
        <authorList>
            <person name="Jastrzebski P J."/>
            <person name="Paukszto L."/>
            <person name="Jastrzebski P J."/>
        </authorList>
    </citation>
    <scope>NUCLEOTIDE SEQUENCE [LARGE SCALE GENOMIC DNA]</scope>
    <source>
        <strain evidence="1 2">WMS-il1</strain>
    </source>
</reference>
<dbReference type="EMBL" id="CABIJS010000066">
    <property type="protein sequence ID" value="VUZ41816.1"/>
    <property type="molecule type" value="Genomic_DNA"/>
</dbReference>
<organism evidence="1 2">
    <name type="scientific">Hymenolepis diminuta</name>
    <name type="common">Rat tapeworm</name>
    <dbReference type="NCBI Taxonomy" id="6216"/>
    <lineage>
        <taxon>Eukaryota</taxon>
        <taxon>Metazoa</taxon>
        <taxon>Spiralia</taxon>
        <taxon>Lophotrochozoa</taxon>
        <taxon>Platyhelminthes</taxon>
        <taxon>Cestoda</taxon>
        <taxon>Eucestoda</taxon>
        <taxon>Cyclophyllidea</taxon>
        <taxon>Hymenolepididae</taxon>
        <taxon>Hymenolepis</taxon>
    </lineage>
</organism>
<name>A0A564Y3R2_HYMDI</name>
<keyword evidence="2" id="KW-1185">Reference proteome</keyword>
<dbReference type="Proteomes" id="UP000321570">
    <property type="component" value="Unassembled WGS sequence"/>
</dbReference>
<gene>
    <name evidence="1" type="ORF">WMSIL1_LOCUS2498</name>
</gene>
<dbReference type="AlphaFoldDB" id="A0A564Y3R2"/>
<evidence type="ECO:0000313" key="2">
    <source>
        <dbReference type="Proteomes" id="UP000321570"/>
    </source>
</evidence>
<evidence type="ECO:0000313" key="1">
    <source>
        <dbReference type="EMBL" id="VUZ41816.1"/>
    </source>
</evidence>
<accession>A0A564Y3R2</accession>
<sequence>MCVFCLKQDCKIECVQKFEKRLNSMYERLLCSFASTKQVIDVEVMKQSHAICEKRSFLIEKLEAQFKEDVKLVERLIGLLDYAKGRNKSERNSVIAYIESELNNKFGKNNGNFSSNYDSSLLRDAILCFGEIERNVGQIVSLSNYLFADKPLSSWLHKHPTLIGNAKDVEVQSLSSESESFEILDCTPTTSRTCSLCVCEKMDKAPTVAGKHSTENLTNRPSECCNLFPSIPKDANAWLSKTSKSCKLENAVEKGLEDRLEALAIKQENDKPARDIESLISDAEVSCKPTNGDPVCKLFGNCTFQGLNDTMTTPTKPCVKAWLKSQGFGRDEESESVGFRGIESSDIINHLRKIGATDSAMWLAGKRTNAMASNELSERILIPTNQMRGDNLCEMWLQDWCEQSGSPSNIGEMDLQVAKRSKLANFLLDSQQNFEANLEAILYRPPFGVRTAANWLQSTNNNRKTTCTA</sequence>
<proteinExistence type="predicted"/>
<protein>
    <submittedName>
        <fullName evidence="1">Uncharacterized protein</fullName>
    </submittedName>
</protein>